<dbReference type="AlphaFoldDB" id="A0A0A9CGG8"/>
<sequence length="55" mass="6369">MLHSPSQHEVWQQQRHRPEGETETDGSYLTAQSRDPSVLVLAEHLEFLGQIIVMR</sequence>
<evidence type="ECO:0000256" key="1">
    <source>
        <dbReference type="SAM" id="MobiDB-lite"/>
    </source>
</evidence>
<proteinExistence type="predicted"/>
<feature type="region of interest" description="Disordered" evidence="1">
    <location>
        <begin position="1"/>
        <end position="33"/>
    </location>
</feature>
<protein>
    <submittedName>
        <fullName evidence="2">Uncharacterized protein</fullName>
    </submittedName>
</protein>
<reference evidence="2" key="1">
    <citation type="submission" date="2014-09" db="EMBL/GenBank/DDBJ databases">
        <authorList>
            <person name="Magalhaes I.L.F."/>
            <person name="Oliveira U."/>
            <person name="Santos F.R."/>
            <person name="Vidigal T.H.D.A."/>
            <person name="Brescovit A.D."/>
            <person name="Santos A.J."/>
        </authorList>
    </citation>
    <scope>NUCLEOTIDE SEQUENCE</scope>
    <source>
        <tissue evidence="2">Shoot tissue taken approximately 20 cm above the soil surface</tissue>
    </source>
</reference>
<organism evidence="2">
    <name type="scientific">Arundo donax</name>
    <name type="common">Giant reed</name>
    <name type="synonym">Donax arundinaceus</name>
    <dbReference type="NCBI Taxonomy" id="35708"/>
    <lineage>
        <taxon>Eukaryota</taxon>
        <taxon>Viridiplantae</taxon>
        <taxon>Streptophyta</taxon>
        <taxon>Embryophyta</taxon>
        <taxon>Tracheophyta</taxon>
        <taxon>Spermatophyta</taxon>
        <taxon>Magnoliopsida</taxon>
        <taxon>Liliopsida</taxon>
        <taxon>Poales</taxon>
        <taxon>Poaceae</taxon>
        <taxon>PACMAD clade</taxon>
        <taxon>Arundinoideae</taxon>
        <taxon>Arundineae</taxon>
        <taxon>Arundo</taxon>
    </lineage>
</organism>
<reference evidence="2" key="2">
    <citation type="journal article" date="2015" name="Data Brief">
        <title>Shoot transcriptome of the giant reed, Arundo donax.</title>
        <authorList>
            <person name="Barrero R.A."/>
            <person name="Guerrero F.D."/>
            <person name="Moolhuijzen P."/>
            <person name="Goolsby J.A."/>
            <person name="Tidwell J."/>
            <person name="Bellgard S.E."/>
            <person name="Bellgard M.I."/>
        </authorList>
    </citation>
    <scope>NUCLEOTIDE SEQUENCE</scope>
    <source>
        <tissue evidence="2">Shoot tissue taken approximately 20 cm above the soil surface</tissue>
    </source>
</reference>
<evidence type="ECO:0000313" key="2">
    <source>
        <dbReference type="EMBL" id="JAD73548.1"/>
    </source>
</evidence>
<dbReference type="EMBL" id="GBRH01224347">
    <property type="protein sequence ID" value="JAD73548.1"/>
    <property type="molecule type" value="Transcribed_RNA"/>
</dbReference>
<feature type="compositionally biased region" description="Polar residues" evidence="1">
    <location>
        <begin position="1"/>
        <end position="13"/>
    </location>
</feature>
<accession>A0A0A9CGG8</accession>
<name>A0A0A9CGG8_ARUDO</name>